<evidence type="ECO:0000256" key="1">
    <source>
        <dbReference type="ARBA" id="ARBA00001946"/>
    </source>
</evidence>
<dbReference type="GO" id="GO:0006400">
    <property type="term" value="P:tRNA modification"/>
    <property type="evidence" value="ECO:0007669"/>
    <property type="project" value="TreeGrafter"/>
</dbReference>
<dbReference type="NCBIfam" id="TIGR00174">
    <property type="entry name" value="miaA"/>
    <property type="match status" value="1"/>
</dbReference>
<comment type="function">
    <text evidence="2 10 12">Catalyzes the transfer of a dimethylallyl group onto the adenine at position 37 in tRNAs that read codons beginning with uridine, leading to the formation of N6-(dimethylallyl)adenosine (i(6)A).</text>
</comment>
<dbReference type="SUPFAM" id="SSF52540">
    <property type="entry name" value="P-loop containing nucleoside triphosphate hydrolases"/>
    <property type="match status" value="2"/>
</dbReference>
<feature type="site" description="Interaction with substrate tRNA" evidence="10">
    <location>
        <position position="100"/>
    </location>
</feature>
<dbReference type="Proteomes" id="UP000254337">
    <property type="component" value="Chromosome"/>
</dbReference>
<dbReference type="InterPro" id="IPR039657">
    <property type="entry name" value="Dimethylallyltransferase"/>
</dbReference>
<comment type="catalytic activity">
    <reaction evidence="9 10 11">
        <text>adenosine(37) in tRNA + dimethylallyl diphosphate = N(6)-dimethylallyladenosine(37) in tRNA + diphosphate</text>
        <dbReference type="Rhea" id="RHEA:26482"/>
        <dbReference type="Rhea" id="RHEA-COMP:10162"/>
        <dbReference type="Rhea" id="RHEA-COMP:10375"/>
        <dbReference type="ChEBI" id="CHEBI:33019"/>
        <dbReference type="ChEBI" id="CHEBI:57623"/>
        <dbReference type="ChEBI" id="CHEBI:74411"/>
        <dbReference type="ChEBI" id="CHEBI:74415"/>
        <dbReference type="EC" id="2.5.1.75"/>
    </reaction>
</comment>
<dbReference type="Gene3D" id="3.40.50.300">
    <property type="entry name" value="P-loop containing nucleotide triphosphate hydrolases"/>
    <property type="match status" value="2"/>
</dbReference>
<keyword evidence="6 10" id="KW-0547">Nucleotide-binding</keyword>
<evidence type="ECO:0000313" key="14">
    <source>
        <dbReference type="EMBL" id="AXL22044.1"/>
    </source>
</evidence>
<evidence type="ECO:0000313" key="15">
    <source>
        <dbReference type="Proteomes" id="UP000254337"/>
    </source>
</evidence>
<evidence type="ECO:0000256" key="7">
    <source>
        <dbReference type="ARBA" id="ARBA00022840"/>
    </source>
</evidence>
<feature type="site" description="Interaction with substrate tRNA" evidence="10">
    <location>
        <position position="123"/>
    </location>
</feature>
<keyword evidence="8 10" id="KW-0460">Magnesium</keyword>
<comment type="similarity">
    <text evidence="3 10 13">Belongs to the IPP transferase family.</text>
</comment>
<evidence type="ECO:0000256" key="2">
    <source>
        <dbReference type="ARBA" id="ARBA00003213"/>
    </source>
</evidence>
<feature type="binding site" evidence="10">
    <location>
        <begin position="9"/>
        <end position="16"/>
    </location>
    <ligand>
        <name>ATP</name>
        <dbReference type="ChEBI" id="CHEBI:30616"/>
    </ligand>
</feature>
<feature type="binding site" evidence="10">
    <location>
        <begin position="11"/>
        <end position="16"/>
    </location>
    <ligand>
        <name>substrate</name>
    </ligand>
</feature>
<evidence type="ECO:0000256" key="6">
    <source>
        <dbReference type="ARBA" id="ARBA00022741"/>
    </source>
</evidence>
<dbReference type="HAMAP" id="MF_00185">
    <property type="entry name" value="IPP_trans"/>
    <property type="match status" value="1"/>
</dbReference>
<accession>A0A346B1Q1</accession>
<dbReference type="PANTHER" id="PTHR11088">
    <property type="entry name" value="TRNA DIMETHYLALLYLTRANSFERASE"/>
    <property type="match status" value="1"/>
</dbReference>
<keyword evidence="4 10" id="KW-0808">Transferase</keyword>
<organism evidence="14 15">
    <name type="scientific">Megasphaera stantonii</name>
    <dbReference type="NCBI Taxonomy" id="2144175"/>
    <lineage>
        <taxon>Bacteria</taxon>
        <taxon>Bacillati</taxon>
        <taxon>Bacillota</taxon>
        <taxon>Negativicutes</taxon>
        <taxon>Veillonellales</taxon>
        <taxon>Veillonellaceae</taxon>
        <taxon>Megasphaera</taxon>
    </lineage>
</organism>
<dbReference type="OrthoDB" id="9776390at2"/>
<evidence type="ECO:0000256" key="12">
    <source>
        <dbReference type="RuleBase" id="RU003784"/>
    </source>
</evidence>
<dbReference type="EC" id="2.5.1.75" evidence="10"/>
<evidence type="ECO:0000256" key="11">
    <source>
        <dbReference type="RuleBase" id="RU003783"/>
    </source>
</evidence>
<protein>
    <recommendedName>
        <fullName evidence="10">tRNA dimethylallyltransferase</fullName>
        <ecNumber evidence="10">2.5.1.75</ecNumber>
    </recommendedName>
    <alternativeName>
        <fullName evidence="10">Dimethylallyl diphosphate:tRNA dimethylallyltransferase</fullName>
        <shortName evidence="10">DMAPP:tRNA dimethylallyltransferase</shortName>
        <shortName evidence="10">DMATase</shortName>
    </alternativeName>
    <alternativeName>
        <fullName evidence="10">Isopentenyl-diphosphate:tRNA isopentenyltransferase</fullName>
        <shortName evidence="10">IPP transferase</shortName>
        <shortName evidence="10">IPPT</shortName>
        <shortName evidence="10">IPTase</shortName>
    </alternativeName>
</protein>
<dbReference type="PANTHER" id="PTHR11088:SF60">
    <property type="entry name" value="TRNA DIMETHYLALLYLTRANSFERASE"/>
    <property type="match status" value="1"/>
</dbReference>
<evidence type="ECO:0000256" key="4">
    <source>
        <dbReference type="ARBA" id="ARBA00022679"/>
    </source>
</evidence>
<evidence type="ECO:0000256" key="9">
    <source>
        <dbReference type="ARBA" id="ARBA00049563"/>
    </source>
</evidence>
<keyword evidence="15" id="KW-1185">Reference proteome</keyword>
<dbReference type="EMBL" id="CP029462">
    <property type="protein sequence ID" value="AXL22044.1"/>
    <property type="molecule type" value="Genomic_DNA"/>
</dbReference>
<dbReference type="GO" id="GO:0005524">
    <property type="term" value="F:ATP binding"/>
    <property type="evidence" value="ECO:0007669"/>
    <property type="project" value="UniProtKB-UniRule"/>
</dbReference>
<dbReference type="Pfam" id="PF01715">
    <property type="entry name" value="IPPT"/>
    <property type="match status" value="1"/>
</dbReference>
<name>A0A346B1Q1_9FIRM</name>
<keyword evidence="5 10" id="KW-0819">tRNA processing</keyword>
<evidence type="ECO:0000256" key="5">
    <source>
        <dbReference type="ARBA" id="ARBA00022694"/>
    </source>
</evidence>
<proteinExistence type="inferred from homology"/>
<dbReference type="InterPro" id="IPR027417">
    <property type="entry name" value="P-loop_NTPase"/>
</dbReference>
<evidence type="ECO:0000256" key="8">
    <source>
        <dbReference type="ARBA" id="ARBA00022842"/>
    </source>
</evidence>
<dbReference type="InterPro" id="IPR018022">
    <property type="entry name" value="IPT"/>
</dbReference>
<dbReference type="RefSeq" id="WP_107196507.1">
    <property type="nucleotide sequence ID" value="NZ_CP029462.1"/>
</dbReference>
<dbReference type="KEGG" id="meg:DKB62_11030"/>
<sequence length="309" mass="34793">MEKVIAIIGPTAVGKTALSFSLAEHFHTELISGDAYQIYKRMDIGTAKPTAGELRRYTHHLVDIAEPDEPYSAALFCQMARKAISDVAAKGNIPILVGGTGLYVQALLEGYSFDSSGADEALRQKARERIAALSEVELKSYIMEQTEWQPADWHELLSNTNRLVRLMAAIEKGEGRQLVRAGKAEGLVYDAFVVGLSLPRSELYERIERRVDLMLEAGWPKEVKGLLDAGVSPQCQSMKAIGYEELTLYAQGKMTLADAAERIKIRTRRFAKRQMTWYRRMPYIRWFEKEQYPSEAALADDVIAWIEGR</sequence>
<reference evidence="14 15" key="1">
    <citation type="submission" date="2018-05" db="EMBL/GenBank/DDBJ databases">
        <title>Complete genome sequence of Megasphaera sp. AJH120T, isolated from the ceca of a chicken.</title>
        <authorList>
            <person name="Maki J."/>
            <person name="Looft T."/>
        </authorList>
    </citation>
    <scope>NUCLEOTIDE SEQUENCE [LARGE SCALE GENOMIC DNA]</scope>
    <source>
        <strain evidence="14 15">AJH120</strain>
    </source>
</reference>
<evidence type="ECO:0000256" key="3">
    <source>
        <dbReference type="ARBA" id="ARBA00005842"/>
    </source>
</evidence>
<comment type="cofactor">
    <cofactor evidence="1 10">
        <name>Mg(2+)</name>
        <dbReference type="ChEBI" id="CHEBI:18420"/>
    </cofactor>
</comment>
<comment type="subunit">
    <text evidence="10">Monomer.</text>
</comment>
<dbReference type="GO" id="GO:0052381">
    <property type="term" value="F:tRNA dimethylallyltransferase activity"/>
    <property type="evidence" value="ECO:0007669"/>
    <property type="project" value="UniProtKB-UniRule"/>
</dbReference>
<evidence type="ECO:0000256" key="10">
    <source>
        <dbReference type="HAMAP-Rule" id="MF_00185"/>
    </source>
</evidence>
<evidence type="ECO:0000256" key="13">
    <source>
        <dbReference type="RuleBase" id="RU003785"/>
    </source>
</evidence>
<gene>
    <name evidence="10" type="primary">miaA</name>
    <name evidence="14" type="ORF">DKB62_11030</name>
</gene>
<keyword evidence="7 10" id="KW-0067">ATP-binding</keyword>
<dbReference type="AlphaFoldDB" id="A0A346B1Q1"/>
<comment type="caution">
    <text evidence="10">Lacks conserved residue(s) required for the propagation of feature annotation.</text>
</comment>